<dbReference type="AlphaFoldDB" id="A0A4Y9S4U0"/>
<evidence type="ECO:0000256" key="1">
    <source>
        <dbReference type="SAM" id="MobiDB-lite"/>
    </source>
</evidence>
<feature type="region of interest" description="Disordered" evidence="1">
    <location>
        <begin position="1"/>
        <end position="47"/>
    </location>
</feature>
<accession>A0A4Y9S4U0</accession>
<keyword evidence="2" id="KW-1133">Transmembrane helix</keyword>
<feature type="transmembrane region" description="Helical" evidence="2">
    <location>
        <begin position="223"/>
        <end position="245"/>
    </location>
</feature>
<feature type="compositionally biased region" description="Low complexity" evidence="1">
    <location>
        <begin position="26"/>
        <end position="40"/>
    </location>
</feature>
<evidence type="ECO:0000256" key="2">
    <source>
        <dbReference type="SAM" id="Phobius"/>
    </source>
</evidence>
<evidence type="ECO:0000313" key="3">
    <source>
        <dbReference type="EMBL" id="TFW14875.1"/>
    </source>
</evidence>
<feature type="transmembrane region" description="Helical" evidence="2">
    <location>
        <begin position="308"/>
        <end position="326"/>
    </location>
</feature>
<dbReference type="RefSeq" id="WP_135208736.1">
    <property type="nucleotide sequence ID" value="NZ_SPVF01000238.1"/>
</dbReference>
<gene>
    <name evidence="3" type="ORF">E4L96_18740</name>
</gene>
<feature type="transmembrane region" description="Helical" evidence="2">
    <location>
        <begin position="75"/>
        <end position="95"/>
    </location>
</feature>
<dbReference type="EMBL" id="SPVF01000238">
    <property type="protein sequence ID" value="TFW14875.1"/>
    <property type="molecule type" value="Genomic_DNA"/>
</dbReference>
<feature type="transmembrane region" description="Helical" evidence="2">
    <location>
        <begin position="274"/>
        <end position="296"/>
    </location>
</feature>
<evidence type="ECO:0000313" key="4">
    <source>
        <dbReference type="Proteomes" id="UP000298438"/>
    </source>
</evidence>
<keyword evidence="4" id="KW-1185">Reference proteome</keyword>
<comment type="caution">
    <text evidence="3">The sequence shown here is derived from an EMBL/GenBank/DDBJ whole genome shotgun (WGS) entry which is preliminary data.</text>
</comment>
<feature type="transmembrane region" description="Helical" evidence="2">
    <location>
        <begin position="138"/>
        <end position="162"/>
    </location>
</feature>
<organism evidence="3 4">
    <name type="scientific">Zemynaea arenosa</name>
    <dbReference type="NCBI Taxonomy" id="2561931"/>
    <lineage>
        <taxon>Bacteria</taxon>
        <taxon>Pseudomonadati</taxon>
        <taxon>Pseudomonadota</taxon>
        <taxon>Betaproteobacteria</taxon>
        <taxon>Burkholderiales</taxon>
        <taxon>Oxalobacteraceae</taxon>
        <taxon>Telluria group</taxon>
        <taxon>Zemynaea</taxon>
    </lineage>
</organism>
<reference evidence="3 4" key="1">
    <citation type="submission" date="2019-03" db="EMBL/GenBank/DDBJ databases">
        <title>Draft Genome Sequence of Massilia arenosa sp. nov., a Novel Massilia Species Isolated from a Sandy-loam Maize Soil.</title>
        <authorList>
            <person name="Raths R."/>
            <person name="Peta V."/>
            <person name="Bucking H."/>
        </authorList>
    </citation>
    <scope>NUCLEOTIDE SEQUENCE [LARGE SCALE GENOMIC DNA]</scope>
    <source>
        <strain evidence="3 4">MC02</strain>
    </source>
</reference>
<name>A0A4Y9S4U0_9BURK</name>
<dbReference type="Proteomes" id="UP000298438">
    <property type="component" value="Unassembled WGS sequence"/>
</dbReference>
<keyword evidence="2" id="KW-0812">Transmembrane</keyword>
<proteinExistence type="predicted"/>
<sequence length="340" mass="36217">MSYDQTTDTTPAQAALPPEPAPQPAEAPLSAAASGPAAAPRQAKHVTTVARPRRRFALRFGATAGAMKAALQWRLLVLWVALMLIPTAIAAVPFWTTLKGAFDNSVHASELAARLDAIAIADLQIAFKAQNGMITTSMILALIVTFLLSPLLSGMVATATRAPQPLRWRELVAGGLQQYPRMFYMLLWALIPMGIAMALYGIASGAAEEINDKAITPADAAGASRFAMVVFVLAVAFFHTTVEGGRAVLALDRRRVSPFKAWWDGLKLVLRQPVAAIGSWVIITAAALLIVGLLGVARLNANGAGAGAFWLAMLLTQVIALVIAWMRCARMYALVELARP</sequence>
<keyword evidence="2" id="KW-0472">Membrane</keyword>
<dbReference type="OrthoDB" id="8703329at2"/>
<feature type="transmembrane region" description="Helical" evidence="2">
    <location>
        <begin position="183"/>
        <end position="203"/>
    </location>
</feature>
<feature type="compositionally biased region" description="Low complexity" evidence="1">
    <location>
        <begin position="1"/>
        <end position="16"/>
    </location>
</feature>
<protein>
    <submittedName>
        <fullName evidence="3">Uncharacterized protein</fullName>
    </submittedName>
</protein>